<organism evidence="13 14">
    <name type="scientific">Acanthosepion pharaonis</name>
    <name type="common">Pharaoh cuttlefish</name>
    <name type="synonym">Sepia pharaonis</name>
    <dbReference type="NCBI Taxonomy" id="158019"/>
    <lineage>
        <taxon>Eukaryota</taxon>
        <taxon>Metazoa</taxon>
        <taxon>Spiralia</taxon>
        <taxon>Lophotrochozoa</taxon>
        <taxon>Mollusca</taxon>
        <taxon>Cephalopoda</taxon>
        <taxon>Coleoidea</taxon>
        <taxon>Decapodiformes</taxon>
        <taxon>Sepiida</taxon>
        <taxon>Sepiina</taxon>
        <taxon>Sepiidae</taxon>
        <taxon>Acanthosepion</taxon>
    </lineage>
</organism>
<feature type="region of interest" description="Disordered" evidence="11">
    <location>
        <begin position="60"/>
        <end position="83"/>
    </location>
</feature>
<evidence type="ECO:0000256" key="7">
    <source>
        <dbReference type="ARBA" id="ARBA00022989"/>
    </source>
</evidence>
<evidence type="ECO:0000256" key="9">
    <source>
        <dbReference type="ARBA" id="ARBA00023157"/>
    </source>
</evidence>
<evidence type="ECO:0000256" key="1">
    <source>
        <dbReference type="ARBA" id="ARBA00004146"/>
    </source>
</evidence>
<feature type="transmembrane region" description="Helical" evidence="12">
    <location>
        <begin position="272"/>
        <end position="292"/>
    </location>
</feature>
<evidence type="ECO:0000256" key="5">
    <source>
        <dbReference type="ARBA" id="ARBA00022700"/>
    </source>
</evidence>
<evidence type="ECO:0000313" key="13">
    <source>
        <dbReference type="EMBL" id="CAE1284687.1"/>
    </source>
</evidence>
<feature type="region of interest" description="Disordered" evidence="11">
    <location>
        <begin position="126"/>
        <end position="146"/>
    </location>
</feature>
<dbReference type="PANTHER" id="PTHR16514">
    <property type="entry name" value="LOW DENSITY LIPOPROTEIN RECEPTOR CLASS A DOMAIN-CONTAINING 4A"/>
    <property type="match status" value="1"/>
</dbReference>
<evidence type="ECO:0000256" key="12">
    <source>
        <dbReference type="SAM" id="Phobius"/>
    </source>
</evidence>
<evidence type="ECO:0000256" key="6">
    <source>
        <dbReference type="ARBA" id="ARBA00022753"/>
    </source>
</evidence>
<dbReference type="GO" id="GO:0070412">
    <property type="term" value="F:R-SMAD binding"/>
    <property type="evidence" value="ECO:0007669"/>
    <property type="project" value="InterPro"/>
</dbReference>
<dbReference type="AlphaFoldDB" id="A0A812D0I8"/>
<evidence type="ECO:0000313" key="14">
    <source>
        <dbReference type="Proteomes" id="UP000597762"/>
    </source>
</evidence>
<dbReference type="EMBL" id="CAHIKZ030002302">
    <property type="protein sequence ID" value="CAE1284687.1"/>
    <property type="molecule type" value="Genomic_DNA"/>
</dbReference>
<dbReference type="InterPro" id="IPR036055">
    <property type="entry name" value="LDL_receptor-like_sf"/>
</dbReference>
<comment type="caution">
    <text evidence="13">The sequence shown here is derived from an EMBL/GenBank/DDBJ whole genome shotgun (WGS) entry which is preliminary data.</text>
</comment>
<dbReference type="GO" id="GO:0009968">
    <property type="term" value="P:negative regulation of signal transduction"/>
    <property type="evidence" value="ECO:0007669"/>
    <property type="project" value="UniProtKB-KW"/>
</dbReference>
<dbReference type="InterPro" id="IPR002172">
    <property type="entry name" value="LDrepeatLR_classA_rpt"/>
</dbReference>
<evidence type="ECO:0000256" key="8">
    <source>
        <dbReference type="ARBA" id="ARBA00023136"/>
    </source>
</evidence>
<dbReference type="SMART" id="SM00192">
    <property type="entry name" value="LDLa"/>
    <property type="match status" value="1"/>
</dbReference>
<keyword evidence="14" id="KW-1185">Reference proteome</keyword>
<dbReference type="Gene3D" id="4.10.400.10">
    <property type="entry name" value="Low-density Lipoprotein Receptor"/>
    <property type="match status" value="1"/>
</dbReference>
<dbReference type="PROSITE" id="PS50068">
    <property type="entry name" value="LDLRA_2"/>
    <property type="match status" value="1"/>
</dbReference>
<keyword evidence="4 12" id="KW-0812">Transmembrane</keyword>
<keyword evidence="6" id="KW-0967">Endosome</keyword>
<feature type="compositionally biased region" description="Basic and acidic residues" evidence="11">
    <location>
        <begin position="126"/>
        <end position="135"/>
    </location>
</feature>
<proteinExistence type="inferred from homology"/>
<keyword evidence="7 12" id="KW-1133">Transmembrane helix</keyword>
<keyword evidence="8 12" id="KW-0472">Membrane</keyword>
<evidence type="ECO:0000256" key="2">
    <source>
        <dbReference type="ARBA" id="ARBA00004190"/>
    </source>
</evidence>
<comment type="similarity">
    <text evidence="3">Belongs to the PMEPA1 family.</text>
</comment>
<name>A0A812D0I8_ACAPH</name>
<dbReference type="PROSITE" id="PS01209">
    <property type="entry name" value="LDLRA_1"/>
    <property type="match status" value="1"/>
</dbReference>
<dbReference type="SUPFAM" id="SSF57424">
    <property type="entry name" value="LDL receptor-like module"/>
    <property type="match status" value="1"/>
</dbReference>
<evidence type="ECO:0000256" key="11">
    <source>
        <dbReference type="SAM" id="MobiDB-lite"/>
    </source>
</evidence>
<evidence type="ECO:0000256" key="3">
    <source>
        <dbReference type="ARBA" id="ARBA00009908"/>
    </source>
</evidence>
<accession>A0A812D0I8</accession>
<protein>
    <submittedName>
        <fullName evidence="13">Uncharacterized protein</fullName>
    </submittedName>
</protein>
<evidence type="ECO:0000256" key="10">
    <source>
        <dbReference type="PROSITE-ProRule" id="PRU00124"/>
    </source>
</evidence>
<dbReference type="OrthoDB" id="10038550at2759"/>
<keyword evidence="9 10" id="KW-1015">Disulfide bond</keyword>
<keyword evidence="5" id="KW-0734">Signal transduction inhibitor</keyword>
<feature type="compositionally biased region" description="Polar residues" evidence="11">
    <location>
        <begin position="136"/>
        <end position="145"/>
    </location>
</feature>
<dbReference type="PANTHER" id="PTHR16514:SF3">
    <property type="entry name" value="LOW-DENSITY LIPOPROTEIN RECEPTOR CLASS A DOMAIN-CONTAINING PROTEIN 4-LIKE ISOFORM X1"/>
    <property type="match status" value="1"/>
</dbReference>
<evidence type="ECO:0000256" key="4">
    <source>
        <dbReference type="ARBA" id="ARBA00022692"/>
    </source>
</evidence>
<reference evidence="13" key="1">
    <citation type="submission" date="2021-01" db="EMBL/GenBank/DDBJ databases">
        <authorList>
            <person name="Li R."/>
            <person name="Bekaert M."/>
        </authorList>
    </citation>
    <scope>NUCLEOTIDE SEQUENCE</scope>
    <source>
        <strain evidence="13">Farmed</strain>
    </source>
</reference>
<gene>
    <name evidence="13" type="ORF">SPHA_44895</name>
</gene>
<dbReference type="InterPro" id="IPR023415">
    <property type="entry name" value="LDLR_class-A_CS"/>
</dbReference>
<dbReference type="Pfam" id="PF00057">
    <property type="entry name" value="Ldl_recept_a"/>
    <property type="match status" value="1"/>
</dbReference>
<comment type="subcellular location">
    <subcellularLocation>
        <location evidence="1">Early endosome membrane</location>
    </subcellularLocation>
    <subcellularLocation>
        <location evidence="2">Endosome membrane</location>
        <topology evidence="2">Single-pass membrane protein</topology>
    </subcellularLocation>
</comment>
<feature type="transmembrane region" description="Helical" evidence="12">
    <location>
        <begin position="89"/>
        <end position="111"/>
    </location>
</feature>
<dbReference type="GO" id="GO:0000139">
    <property type="term" value="C:Golgi membrane"/>
    <property type="evidence" value="ECO:0007669"/>
    <property type="project" value="TreeGrafter"/>
</dbReference>
<dbReference type="InterPro" id="IPR043445">
    <property type="entry name" value="TMEPAI/LRAD4"/>
</dbReference>
<dbReference type="GO" id="GO:0031901">
    <property type="term" value="C:early endosome membrane"/>
    <property type="evidence" value="ECO:0007669"/>
    <property type="project" value="UniProtKB-SubCell"/>
</dbReference>
<comment type="caution">
    <text evidence="10">Lacks conserved residue(s) required for the propagation of feature annotation.</text>
</comment>
<sequence>MAIPQNEEKSTLANETLALLEVIDNAFSISRLLDACTFYCDDSSCLSDKLLVCNGKSDCVDQSDEQNCNEREDTSPAPTEQPLRSNSNIMPIIVIIIIVVCILGVIIFGLCHCHISSWMCQGDDSRNRTPEHENLHPSSQTNFSEDLSGIPAQEQRAIAQFKEKQTRLKSIRTDMELGLPPSIPISEDGEEGYVTSQRLLQSCERSHKADCQAFCPPPNRTIRNGESPSSLCHAHSTPNSSFLGLSTHKQATLPTSMVITYCFLSGTRRRDFFFIFCFSYLVNKIFAAFFHVA</sequence>
<dbReference type="CDD" id="cd00112">
    <property type="entry name" value="LDLa"/>
    <property type="match status" value="1"/>
</dbReference>
<feature type="disulfide bond" evidence="10">
    <location>
        <begin position="53"/>
        <end position="68"/>
    </location>
</feature>
<dbReference type="Proteomes" id="UP000597762">
    <property type="component" value="Unassembled WGS sequence"/>
</dbReference>